<evidence type="ECO:0000313" key="4">
    <source>
        <dbReference type="EMBL" id="KAK7198534.1"/>
    </source>
</evidence>
<keyword evidence="2" id="KW-0812">Transmembrane</keyword>
<proteinExistence type="predicted"/>
<dbReference type="Proteomes" id="UP001430356">
    <property type="component" value="Unassembled WGS sequence"/>
</dbReference>
<reference evidence="4 5" key="1">
    <citation type="journal article" date="2021" name="MBio">
        <title>A New Model Trypanosomatid, Novymonas esmeraldas: Genomic Perception of Its 'Candidatus Pandoraea novymonadis' Endosymbiont.</title>
        <authorList>
            <person name="Zakharova A."/>
            <person name="Saura A."/>
            <person name="Butenko A."/>
            <person name="Podesvova L."/>
            <person name="Warmusova S."/>
            <person name="Kostygov A.Y."/>
            <person name="Nenarokova A."/>
            <person name="Lukes J."/>
            <person name="Opperdoes F.R."/>
            <person name="Yurchenko V."/>
        </authorList>
    </citation>
    <scope>NUCLEOTIDE SEQUENCE [LARGE SCALE GENOMIC DNA]</scope>
    <source>
        <strain evidence="4 5">E262AT.01</strain>
    </source>
</reference>
<evidence type="ECO:0000256" key="3">
    <source>
        <dbReference type="SAM" id="SignalP"/>
    </source>
</evidence>
<dbReference type="AlphaFoldDB" id="A0AAW0EXL4"/>
<evidence type="ECO:0000313" key="5">
    <source>
        <dbReference type="Proteomes" id="UP001430356"/>
    </source>
</evidence>
<organism evidence="4 5">
    <name type="scientific">Novymonas esmeraldas</name>
    <dbReference type="NCBI Taxonomy" id="1808958"/>
    <lineage>
        <taxon>Eukaryota</taxon>
        <taxon>Discoba</taxon>
        <taxon>Euglenozoa</taxon>
        <taxon>Kinetoplastea</taxon>
        <taxon>Metakinetoplastina</taxon>
        <taxon>Trypanosomatida</taxon>
        <taxon>Trypanosomatidae</taxon>
        <taxon>Novymonas</taxon>
    </lineage>
</organism>
<protein>
    <submittedName>
        <fullName evidence="4">Uncharacterized protein</fullName>
    </submittedName>
</protein>
<feature type="transmembrane region" description="Helical" evidence="2">
    <location>
        <begin position="254"/>
        <end position="274"/>
    </location>
</feature>
<keyword evidence="2" id="KW-0472">Membrane</keyword>
<accession>A0AAW0EXL4</accession>
<keyword evidence="2" id="KW-1133">Transmembrane helix</keyword>
<feature type="chain" id="PRO_5043956724" evidence="3">
    <location>
        <begin position="21"/>
        <end position="284"/>
    </location>
</feature>
<feature type="region of interest" description="Disordered" evidence="1">
    <location>
        <begin position="194"/>
        <end position="214"/>
    </location>
</feature>
<feature type="signal peptide" evidence="3">
    <location>
        <begin position="1"/>
        <end position="20"/>
    </location>
</feature>
<sequence>MARALVFLLGLVLLAAGAAALELHLPAEIYDNAAGDWSVEVISSCRPSLLGTVTLLNTTAVVEWQDDGAPEMRISGQSAKSSLSAAALAHFVATESLEVSYALCEREENYLATPQRPAQVSGMATTYLTAYSGVLRTAADGGACDGTGERNVAIHAMGAPLAPSHTKEWRVQEALHVIEIVIDTRGMEGTCANAQAGEGPIDATATENKKRSRKRRAQRFLSSGAVVSAADEMIVDNGIVALRLIRRSSTHQPWFLRYYSPLMFATIFIVYRIVHSFFSARAAK</sequence>
<evidence type="ECO:0000256" key="1">
    <source>
        <dbReference type="SAM" id="MobiDB-lite"/>
    </source>
</evidence>
<dbReference type="EMBL" id="JAECZO010000157">
    <property type="protein sequence ID" value="KAK7198534.1"/>
    <property type="molecule type" value="Genomic_DNA"/>
</dbReference>
<keyword evidence="3" id="KW-0732">Signal</keyword>
<name>A0AAW0EXL4_9TRYP</name>
<evidence type="ECO:0000256" key="2">
    <source>
        <dbReference type="SAM" id="Phobius"/>
    </source>
</evidence>
<keyword evidence="5" id="KW-1185">Reference proteome</keyword>
<gene>
    <name evidence="4" type="ORF">NESM_000815100</name>
</gene>
<comment type="caution">
    <text evidence="4">The sequence shown here is derived from an EMBL/GenBank/DDBJ whole genome shotgun (WGS) entry which is preliminary data.</text>
</comment>